<reference evidence="3" key="1">
    <citation type="journal article" date="2017" name="bioRxiv">
        <title>Comparative analysis of the genomes of Stylophora pistillata and Acropora digitifera provides evidence for extensive differences between species of corals.</title>
        <authorList>
            <person name="Voolstra C.R."/>
            <person name="Li Y."/>
            <person name="Liew Y.J."/>
            <person name="Baumgarten S."/>
            <person name="Zoccola D."/>
            <person name="Flot J.-F."/>
            <person name="Tambutte S."/>
            <person name="Allemand D."/>
            <person name="Aranda M."/>
        </authorList>
    </citation>
    <scope>NUCLEOTIDE SEQUENCE [LARGE SCALE GENOMIC DNA]</scope>
</reference>
<evidence type="ECO:0000256" key="1">
    <source>
        <dbReference type="SAM" id="MobiDB-lite"/>
    </source>
</evidence>
<name>A0A2B4SEK2_STYPI</name>
<dbReference type="Proteomes" id="UP000225706">
    <property type="component" value="Unassembled WGS sequence"/>
</dbReference>
<evidence type="ECO:0000313" key="2">
    <source>
        <dbReference type="EMBL" id="PFX27473.1"/>
    </source>
</evidence>
<dbReference type="EMBL" id="LSMT01000102">
    <property type="protein sequence ID" value="PFX27473.1"/>
    <property type="molecule type" value="Genomic_DNA"/>
</dbReference>
<sequence length="240" mass="27198">MIVREIDEIKEKLDALSRKDFEASISFFEKGIALLYEAFDIAKSRNESGAAATSDVAFSLNEGVRSKHGDYLKKFKLLRGDTSYKSITFHRAGEHVIVAGVRENKEEEKKLLQVEMYSKDGEFVRSALIQTDDINGFEVRGITMTTEGRIAVVVGGYVRDQDNGLKRDVTVGMGKNRDGKAGPKQQKSPKNITDAQGMIHRYFTHEYLNMAERNSCGEEDLTDEEEEKEELDLRVIQQYK</sequence>
<feature type="compositionally biased region" description="Acidic residues" evidence="1">
    <location>
        <begin position="217"/>
        <end position="230"/>
    </location>
</feature>
<proteinExistence type="predicted"/>
<gene>
    <name evidence="2" type="ORF">AWC38_SpisGene7804</name>
</gene>
<comment type="caution">
    <text evidence="2">The sequence shown here is derived from an EMBL/GenBank/DDBJ whole genome shotgun (WGS) entry which is preliminary data.</text>
</comment>
<dbReference type="AlphaFoldDB" id="A0A2B4SEK2"/>
<dbReference type="OrthoDB" id="5971427at2759"/>
<protein>
    <submittedName>
        <fullName evidence="2">Uncharacterized protein</fullName>
    </submittedName>
</protein>
<feature type="compositionally biased region" description="Basic and acidic residues" evidence="1">
    <location>
        <begin position="168"/>
        <end position="181"/>
    </location>
</feature>
<feature type="region of interest" description="Disordered" evidence="1">
    <location>
        <begin position="168"/>
        <end position="193"/>
    </location>
</feature>
<feature type="region of interest" description="Disordered" evidence="1">
    <location>
        <begin position="216"/>
        <end position="240"/>
    </location>
</feature>
<accession>A0A2B4SEK2</accession>
<organism evidence="2 3">
    <name type="scientific">Stylophora pistillata</name>
    <name type="common">Smooth cauliflower coral</name>
    <dbReference type="NCBI Taxonomy" id="50429"/>
    <lineage>
        <taxon>Eukaryota</taxon>
        <taxon>Metazoa</taxon>
        <taxon>Cnidaria</taxon>
        <taxon>Anthozoa</taxon>
        <taxon>Hexacorallia</taxon>
        <taxon>Scleractinia</taxon>
        <taxon>Astrocoeniina</taxon>
        <taxon>Pocilloporidae</taxon>
        <taxon>Stylophora</taxon>
    </lineage>
</organism>
<evidence type="ECO:0000313" key="3">
    <source>
        <dbReference type="Proteomes" id="UP000225706"/>
    </source>
</evidence>
<keyword evidence="3" id="KW-1185">Reference proteome</keyword>